<proteinExistence type="predicted"/>
<evidence type="ECO:0000313" key="1">
    <source>
        <dbReference type="EMBL" id="KYM81163.1"/>
    </source>
</evidence>
<dbReference type="EMBL" id="KQ976542">
    <property type="protein sequence ID" value="KYM81163.1"/>
    <property type="molecule type" value="Genomic_DNA"/>
</dbReference>
<keyword evidence="2" id="KW-1185">Reference proteome</keyword>
<protein>
    <submittedName>
        <fullName evidence="1">Uncharacterized protein</fullName>
    </submittedName>
</protein>
<dbReference type="AlphaFoldDB" id="A0A195B9E8"/>
<evidence type="ECO:0000313" key="2">
    <source>
        <dbReference type="Proteomes" id="UP000078540"/>
    </source>
</evidence>
<accession>A0A195B9E8</accession>
<gene>
    <name evidence="1" type="ORF">ALC53_08506</name>
</gene>
<reference evidence="1 2" key="1">
    <citation type="submission" date="2015-09" db="EMBL/GenBank/DDBJ databases">
        <title>Atta colombica WGS genome.</title>
        <authorList>
            <person name="Nygaard S."/>
            <person name="Hu H."/>
            <person name="Boomsma J."/>
            <person name="Zhang G."/>
        </authorList>
    </citation>
    <scope>NUCLEOTIDE SEQUENCE [LARGE SCALE GENOMIC DNA]</scope>
    <source>
        <strain evidence="1">Treedump-2</strain>
        <tissue evidence="1">Whole body</tissue>
    </source>
</reference>
<sequence>MQPCEQIKYRNYIIPSVNTYSYPPGFSHIRKFSGSGNRSVVDAATDVRGYVRRFDRAHIIATFNSPRVAAVHCGGVRAVACKLLRVMHMERYVMKREHLKKKLTRKHFQNSLTKRLINTIILLVVVDLYNPYEVRLTVYLIYWGEQDYTIRHIFLINDGSNENGKKTFASSGQGLNKMEQNNVCCHGSFLFLLLPGMPRRDAPVLCLSALLFGYPLCKPAQNLVY</sequence>
<name>A0A195B9E8_9HYME</name>
<dbReference type="Proteomes" id="UP000078540">
    <property type="component" value="Unassembled WGS sequence"/>
</dbReference>
<organism evidence="1 2">
    <name type="scientific">Atta colombica</name>
    <dbReference type="NCBI Taxonomy" id="520822"/>
    <lineage>
        <taxon>Eukaryota</taxon>
        <taxon>Metazoa</taxon>
        <taxon>Ecdysozoa</taxon>
        <taxon>Arthropoda</taxon>
        <taxon>Hexapoda</taxon>
        <taxon>Insecta</taxon>
        <taxon>Pterygota</taxon>
        <taxon>Neoptera</taxon>
        <taxon>Endopterygota</taxon>
        <taxon>Hymenoptera</taxon>
        <taxon>Apocrita</taxon>
        <taxon>Aculeata</taxon>
        <taxon>Formicoidea</taxon>
        <taxon>Formicidae</taxon>
        <taxon>Myrmicinae</taxon>
        <taxon>Atta</taxon>
    </lineage>
</organism>